<keyword evidence="5" id="KW-0963">Cytoplasm</keyword>
<dbReference type="InterPro" id="IPR029099">
    <property type="entry name" value="Pribosyltran_N"/>
</dbReference>
<feature type="region of interest" description="Disordered" evidence="17">
    <location>
        <begin position="335"/>
        <end position="357"/>
    </location>
</feature>
<dbReference type="NCBIfam" id="TIGR01251">
    <property type="entry name" value="ribP_PPkin"/>
    <property type="match status" value="1"/>
</dbReference>
<feature type="compositionally biased region" description="Polar residues" evidence="17">
    <location>
        <begin position="240"/>
        <end position="256"/>
    </location>
</feature>
<dbReference type="STRING" id="1173061.A0A0J9XDN4"/>
<dbReference type="InterPro" id="IPR005946">
    <property type="entry name" value="Rib-P_diPkinase"/>
</dbReference>
<feature type="compositionally biased region" description="Polar residues" evidence="17">
    <location>
        <begin position="209"/>
        <end position="226"/>
    </location>
</feature>
<dbReference type="AlphaFoldDB" id="A0A0J9XDN4"/>
<dbReference type="PROSITE" id="PS00114">
    <property type="entry name" value="PRPP_SYNTHASE"/>
    <property type="match status" value="1"/>
</dbReference>
<dbReference type="GO" id="GO:0009156">
    <property type="term" value="P:ribonucleoside monophosphate biosynthetic process"/>
    <property type="evidence" value="ECO:0007669"/>
    <property type="project" value="InterPro"/>
</dbReference>
<comment type="pathway">
    <text evidence="2">Metabolic intermediate biosynthesis; 5-phospho-alpha-D-ribose 1-diphosphate biosynthesis; 5-phospho-alpha-D-ribose 1-diphosphate from D-ribose 5-phosphate (route I): step 1/1.</text>
</comment>
<evidence type="ECO:0000256" key="10">
    <source>
        <dbReference type="ARBA" id="ARBA00022741"/>
    </source>
</evidence>
<comment type="similarity">
    <text evidence="3">Belongs to the ribose-phosphate pyrophosphokinase family.</text>
</comment>
<organism evidence="19 20">
    <name type="scientific">Geotrichum candidum</name>
    <name type="common">Oospora lactis</name>
    <name type="synonym">Dipodascus geotrichum</name>
    <dbReference type="NCBI Taxonomy" id="1173061"/>
    <lineage>
        <taxon>Eukaryota</taxon>
        <taxon>Fungi</taxon>
        <taxon>Dikarya</taxon>
        <taxon>Ascomycota</taxon>
        <taxon>Saccharomycotina</taxon>
        <taxon>Dipodascomycetes</taxon>
        <taxon>Dipodascales</taxon>
        <taxon>Dipodascaceae</taxon>
        <taxon>Geotrichum</taxon>
    </lineage>
</organism>
<evidence type="ECO:0000259" key="18">
    <source>
        <dbReference type="Pfam" id="PF13793"/>
    </source>
</evidence>
<dbReference type="GO" id="GO:0006164">
    <property type="term" value="P:purine nucleotide biosynthetic process"/>
    <property type="evidence" value="ECO:0007669"/>
    <property type="project" value="TreeGrafter"/>
</dbReference>
<feature type="compositionally biased region" description="Acidic residues" evidence="17">
    <location>
        <begin position="259"/>
        <end position="269"/>
    </location>
</feature>
<comment type="subcellular location">
    <subcellularLocation>
        <location evidence="1">Cytoplasm</location>
    </subcellularLocation>
</comment>
<keyword evidence="9" id="KW-0545">Nucleotide biosynthesis</keyword>
<dbReference type="Proteomes" id="UP000242525">
    <property type="component" value="Unassembled WGS sequence"/>
</dbReference>
<evidence type="ECO:0000256" key="13">
    <source>
        <dbReference type="ARBA" id="ARBA00022842"/>
    </source>
</evidence>
<evidence type="ECO:0000313" key="19">
    <source>
        <dbReference type="EMBL" id="CDO55466.1"/>
    </source>
</evidence>
<keyword evidence="10" id="KW-0547">Nucleotide-binding</keyword>
<dbReference type="GO" id="GO:0006015">
    <property type="term" value="P:5-phosphoribose 1-diphosphate biosynthetic process"/>
    <property type="evidence" value="ECO:0007669"/>
    <property type="project" value="TreeGrafter"/>
</dbReference>
<dbReference type="Gene3D" id="3.40.50.2020">
    <property type="match status" value="4"/>
</dbReference>
<feature type="region of interest" description="Disordered" evidence="17">
    <location>
        <begin position="197"/>
        <end position="269"/>
    </location>
</feature>
<accession>A0A0J9XDN4</accession>
<reference evidence="19" key="1">
    <citation type="submission" date="2014-03" db="EMBL/GenBank/DDBJ databases">
        <authorList>
            <person name="Casaregola S."/>
        </authorList>
    </citation>
    <scope>NUCLEOTIDE SEQUENCE [LARGE SCALE GENOMIC DNA]</scope>
    <source>
        <strain evidence="19">CLIB 918</strain>
    </source>
</reference>
<name>A0A0J9XDN4_GEOCN</name>
<dbReference type="Pfam" id="PF13793">
    <property type="entry name" value="Pribosyltran_N"/>
    <property type="match status" value="1"/>
</dbReference>
<dbReference type="SMART" id="SM01400">
    <property type="entry name" value="Pribosyltran_N"/>
    <property type="match status" value="1"/>
</dbReference>
<dbReference type="PANTHER" id="PTHR10210:SF57">
    <property type="entry name" value="RIBOSE-PHOSPHATE DIPHOSPHOKINASE"/>
    <property type="match status" value="1"/>
</dbReference>
<dbReference type="InterPro" id="IPR000836">
    <property type="entry name" value="PRTase_dom"/>
</dbReference>
<evidence type="ECO:0000256" key="11">
    <source>
        <dbReference type="ARBA" id="ARBA00022777"/>
    </source>
</evidence>
<dbReference type="EC" id="2.7.6.1" evidence="4"/>
<evidence type="ECO:0000256" key="5">
    <source>
        <dbReference type="ARBA" id="ARBA00022490"/>
    </source>
</evidence>
<dbReference type="SUPFAM" id="SSF53271">
    <property type="entry name" value="PRTase-like"/>
    <property type="match status" value="3"/>
</dbReference>
<evidence type="ECO:0000256" key="1">
    <source>
        <dbReference type="ARBA" id="ARBA00004496"/>
    </source>
</evidence>
<evidence type="ECO:0000256" key="2">
    <source>
        <dbReference type="ARBA" id="ARBA00004996"/>
    </source>
</evidence>
<evidence type="ECO:0000256" key="3">
    <source>
        <dbReference type="ARBA" id="ARBA00006478"/>
    </source>
</evidence>
<comment type="catalytic activity">
    <reaction evidence="15">
        <text>D-ribose 5-phosphate + ATP = 5-phospho-alpha-D-ribose 1-diphosphate + AMP + H(+)</text>
        <dbReference type="Rhea" id="RHEA:15609"/>
        <dbReference type="ChEBI" id="CHEBI:15378"/>
        <dbReference type="ChEBI" id="CHEBI:30616"/>
        <dbReference type="ChEBI" id="CHEBI:58017"/>
        <dbReference type="ChEBI" id="CHEBI:78346"/>
        <dbReference type="ChEBI" id="CHEBI:456215"/>
        <dbReference type="EC" id="2.7.6.1"/>
    </reaction>
</comment>
<keyword evidence="13" id="KW-0460">Magnesium</keyword>
<comment type="caution">
    <text evidence="19">The sequence shown here is derived from an EMBL/GenBank/DDBJ whole genome shotgun (WGS) entry which is preliminary data.</text>
</comment>
<dbReference type="Pfam" id="PF14572">
    <property type="entry name" value="Pribosyl_synth"/>
    <property type="match status" value="2"/>
</dbReference>
<dbReference type="FunFam" id="3.40.50.2020:FF:000043">
    <property type="entry name" value="Ribose-phosphate pyrophosphokinase 1"/>
    <property type="match status" value="1"/>
</dbReference>
<evidence type="ECO:0000256" key="4">
    <source>
        <dbReference type="ARBA" id="ARBA00013247"/>
    </source>
</evidence>
<proteinExistence type="inferred from homology"/>
<evidence type="ECO:0000256" key="15">
    <source>
        <dbReference type="ARBA" id="ARBA00049535"/>
    </source>
</evidence>
<sequence>MRKSHVFVGSSHPELGKLICDRLGVEQGPCTLRKFANGETSIEIGVSVRDEDVYIVQSGSDSINDHIMELLIFISGCKSGSANKITAVIPSFPYSKQSKMKKHRGAITARMLANLLTMAGADHVITMDLHATQMQGFFTKPVDNLYAAPTLARWIRHNVPDYLSNAVIVSKNPGGTKRVTALADSLKVNFAMIHTDRRRRKDKPFSRGHSPNVSLASPGLSSNPFANNHIKPLSLKTVPKSPNTIAPNVPSSLSREISQDDDEDEDEADGEVKVIIDGKKTTVVDDQVKTPNGIEKSDYFTQVNTEEEEVEEIRIIGSHGVHVARVVQGHVVDDDYPEQDDELNGGSTPSEGTPSMLESVHSHMGEHALGGSCDVHASDDDEDEHFAKQEKLITLVGDVKGKTAIILDDMIDRHGSFVAAAEHCVINCGAKEVYVVATHGIFSNHSLEELEKCPCINQIVVTNTYPIPPERRKLCKKLTIIDVSPILAECIRRNHHGESISVLFEQQLF</sequence>
<keyword evidence="7" id="KW-0808">Transferase</keyword>
<evidence type="ECO:0000256" key="9">
    <source>
        <dbReference type="ARBA" id="ARBA00022727"/>
    </source>
</evidence>
<evidence type="ECO:0000256" key="6">
    <source>
        <dbReference type="ARBA" id="ARBA00022553"/>
    </source>
</evidence>
<protein>
    <recommendedName>
        <fullName evidence="14">Ribose-phosphate pyrophosphokinase 1</fullName>
        <ecNumber evidence="4">2.7.6.1</ecNumber>
    </recommendedName>
    <alternativeName>
        <fullName evidence="16">Phosphoribosyl pyrophosphate synthase 1</fullName>
    </alternativeName>
</protein>
<dbReference type="GO" id="GO:0016301">
    <property type="term" value="F:kinase activity"/>
    <property type="evidence" value="ECO:0007669"/>
    <property type="project" value="UniProtKB-KW"/>
</dbReference>
<dbReference type="PANTHER" id="PTHR10210">
    <property type="entry name" value="RIBOSE-PHOSPHATE DIPHOSPHOKINASE FAMILY MEMBER"/>
    <property type="match status" value="1"/>
</dbReference>
<keyword evidence="12" id="KW-0067">ATP-binding</keyword>
<dbReference type="EMBL" id="CCBN010000011">
    <property type="protein sequence ID" value="CDO55466.1"/>
    <property type="molecule type" value="Genomic_DNA"/>
</dbReference>
<evidence type="ECO:0000256" key="12">
    <source>
        <dbReference type="ARBA" id="ARBA00022840"/>
    </source>
</evidence>
<dbReference type="InterPro" id="IPR029057">
    <property type="entry name" value="PRTase-like"/>
</dbReference>
<keyword evidence="8" id="KW-0479">Metal-binding</keyword>
<keyword evidence="11" id="KW-0418">Kinase</keyword>
<keyword evidence="20" id="KW-1185">Reference proteome</keyword>
<dbReference type="GO" id="GO:0005737">
    <property type="term" value="C:cytoplasm"/>
    <property type="evidence" value="ECO:0007669"/>
    <property type="project" value="UniProtKB-SubCell"/>
</dbReference>
<dbReference type="OrthoDB" id="413572at2759"/>
<evidence type="ECO:0000313" key="20">
    <source>
        <dbReference type="Proteomes" id="UP000242525"/>
    </source>
</evidence>
<evidence type="ECO:0000256" key="14">
    <source>
        <dbReference type="ARBA" id="ARBA00040334"/>
    </source>
</evidence>
<evidence type="ECO:0000256" key="16">
    <source>
        <dbReference type="ARBA" id="ARBA00077829"/>
    </source>
</evidence>
<dbReference type="GO" id="GO:0004749">
    <property type="term" value="F:ribose phosphate diphosphokinase activity"/>
    <property type="evidence" value="ECO:0007669"/>
    <property type="project" value="UniProtKB-EC"/>
</dbReference>
<feature type="domain" description="Ribose-phosphate pyrophosphokinase N-terminal" evidence="18">
    <location>
        <begin position="6"/>
        <end position="120"/>
    </location>
</feature>
<dbReference type="GO" id="GO:0005524">
    <property type="term" value="F:ATP binding"/>
    <property type="evidence" value="ECO:0007669"/>
    <property type="project" value="UniProtKB-KW"/>
</dbReference>
<dbReference type="GO" id="GO:0000287">
    <property type="term" value="F:magnesium ion binding"/>
    <property type="evidence" value="ECO:0007669"/>
    <property type="project" value="InterPro"/>
</dbReference>
<evidence type="ECO:0000256" key="8">
    <source>
        <dbReference type="ARBA" id="ARBA00022723"/>
    </source>
</evidence>
<gene>
    <name evidence="19" type="ORF">BN980_GECA11s01594g</name>
</gene>
<dbReference type="CDD" id="cd06223">
    <property type="entry name" value="PRTases_typeI"/>
    <property type="match status" value="2"/>
</dbReference>
<keyword evidence="6" id="KW-0597">Phosphoprotein</keyword>
<evidence type="ECO:0000256" key="7">
    <source>
        <dbReference type="ARBA" id="ARBA00022679"/>
    </source>
</evidence>
<dbReference type="InterPro" id="IPR000842">
    <property type="entry name" value="PRib_PP_synth_CS"/>
</dbReference>
<evidence type="ECO:0000256" key="17">
    <source>
        <dbReference type="SAM" id="MobiDB-lite"/>
    </source>
</evidence>
<dbReference type="FunFam" id="3.40.50.2020:FF:000017">
    <property type="entry name" value="Ribose-phosphate pyrophosphokinase 1"/>
    <property type="match status" value="1"/>
</dbReference>
<dbReference type="GO" id="GO:0002189">
    <property type="term" value="C:ribose phosphate diphosphokinase complex"/>
    <property type="evidence" value="ECO:0007669"/>
    <property type="project" value="UniProtKB-ARBA"/>
</dbReference>